<keyword evidence="3" id="KW-0732">Signal</keyword>
<feature type="chain" id="PRO_5004583477" description="EGF-like domain-containing protein" evidence="3">
    <location>
        <begin position="18"/>
        <end position="342"/>
    </location>
</feature>
<evidence type="ECO:0000313" key="4">
    <source>
        <dbReference type="EMBL" id="EQC39809.1"/>
    </source>
</evidence>
<dbReference type="AlphaFoldDB" id="T0QNW5"/>
<gene>
    <name evidence="4" type="ORF">SDRG_03231</name>
</gene>
<feature type="transmembrane region" description="Helical" evidence="2">
    <location>
        <begin position="222"/>
        <end position="244"/>
    </location>
</feature>
<dbReference type="EMBL" id="JH767138">
    <property type="protein sequence ID" value="EQC39809.1"/>
    <property type="molecule type" value="Genomic_DNA"/>
</dbReference>
<evidence type="ECO:0000256" key="3">
    <source>
        <dbReference type="SAM" id="SignalP"/>
    </source>
</evidence>
<dbReference type="InParanoid" id="T0QNW5"/>
<name>T0QNW5_SAPDV</name>
<keyword evidence="2" id="KW-0812">Transmembrane</keyword>
<accession>T0QNW5</accession>
<dbReference type="OrthoDB" id="67549at2759"/>
<dbReference type="Proteomes" id="UP000030762">
    <property type="component" value="Unassembled WGS sequence"/>
</dbReference>
<dbReference type="VEuPathDB" id="FungiDB:SDRG_03231"/>
<evidence type="ECO:0000256" key="2">
    <source>
        <dbReference type="SAM" id="Phobius"/>
    </source>
</evidence>
<dbReference type="eggNOG" id="ENOG502S2TG">
    <property type="taxonomic scope" value="Eukaryota"/>
</dbReference>
<feature type="region of interest" description="Disordered" evidence="1">
    <location>
        <begin position="156"/>
        <end position="188"/>
    </location>
</feature>
<dbReference type="RefSeq" id="XP_008607081.1">
    <property type="nucleotide sequence ID" value="XM_008608859.1"/>
</dbReference>
<feature type="compositionally biased region" description="Basic and acidic residues" evidence="1">
    <location>
        <begin position="296"/>
        <end position="313"/>
    </location>
</feature>
<feature type="region of interest" description="Disordered" evidence="1">
    <location>
        <begin position="290"/>
        <end position="342"/>
    </location>
</feature>
<keyword evidence="2" id="KW-1133">Transmembrane helix</keyword>
<keyword evidence="5" id="KW-1185">Reference proteome</keyword>
<feature type="compositionally biased region" description="Low complexity" evidence="1">
    <location>
        <begin position="159"/>
        <end position="184"/>
    </location>
</feature>
<feature type="compositionally biased region" description="Basic and acidic residues" evidence="1">
    <location>
        <begin position="320"/>
        <end position="342"/>
    </location>
</feature>
<dbReference type="GeneID" id="19943958"/>
<keyword evidence="2" id="KW-0472">Membrane</keyword>
<protein>
    <recommendedName>
        <fullName evidence="6">EGF-like domain-containing protein</fullName>
    </recommendedName>
</protein>
<evidence type="ECO:0000313" key="5">
    <source>
        <dbReference type="Proteomes" id="UP000030762"/>
    </source>
</evidence>
<feature type="signal peptide" evidence="3">
    <location>
        <begin position="1"/>
        <end position="17"/>
    </location>
</feature>
<evidence type="ECO:0000256" key="1">
    <source>
        <dbReference type="SAM" id="MobiDB-lite"/>
    </source>
</evidence>
<dbReference type="OMA" id="MPASHEY"/>
<organism evidence="4 5">
    <name type="scientific">Saprolegnia diclina (strain VS20)</name>
    <dbReference type="NCBI Taxonomy" id="1156394"/>
    <lineage>
        <taxon>Eukaryota</taxon>
        <taxon>Sar</taxon>
        <taxon>Stramenopiles</taxon>
        <taxon>Oomycota</taxon>
        <taxon>Saprolegniomycetes</taxon>
        <taxon>Saprolegniales</taxon>
        <taxon>Saprolegniaceae</taxon>
        <taxon>Saprolegnia</taxon>
    </lineage>
</organism>
<evidence type="ECO:0008006" key="6">
    <source>
        <dbReference type="Google" id="ProtNLM"/>
    </source>
</evidence>
<reference evidence="4 5" key="1">
    <citation type="submission" date="2012-04" db="EMBL/GenBank/DDBJ databases">
        <title>The Genome Sequence of Saprolegnia declina VS20.</title>
        <authorList>
            <consortium name="The Broad Institute Genome Sequencing Platform"/>
            <person name="Russ C."/>
            <person name="Nusbaum C."/>
            <person name="Tyler B."/>
            <person name="van West P."/>
            <person name="Dieguez-Uribeondo J."/>
            <person name="de Bruijn I."/>
            <person name="Tripathy S."/>
            <person name="Jiang R."/>
            <person name="Young S.K."/>
            <person name="Zeng Q."/>
            <person name="Gargeya S."/>
            <person name="Fitzgerald M."/>
            <person name="Haas B."/>
            <person name="Abouelleil A."/>
            <person name="Alvarado L."/>
            <person name="Arachchi H.M."/>
            <person name="Berlin A."/>
            <person name="Chapman S.B."/>
            <person name="Goldberg J."/>
            <person name="Griggs A."/>
            <person name="Gujja S."/>
            <person name="Hansen M."/>
            <person name="Howarth C."/>
            <person name="Imamovic A."/>
            <person name="Larimer J."/>
            <person name="McCowen C."/>
            <person name="Montmayeur A."/>
            <person name="Murphy C."/>
            <person name="Neiman D."/>
            <person name="Pearson M."/>
            <person name="Priest M."/>
            <person name="Roberts A."/>
            <person name="Saif S."/>
            <person name="Shea T."/>
            <person name="Sisk P."/>
            <person name="Sykes S."/>
            <person name="Wortman J."/>
            <person name="Nusbaum C."/>
            <person name="Birren B."/>
        </authorList>
    </citation>
    <scope>NUCLEOTIDE SEQUENCE [LARGE SCALE GENOMIC DNA]</scope>
    <source>
        <strain evidence="4 5">VS20</strain>
    </source>
</reference>
<sequence length="342" mass="36479">MILRSLLLLLLAAFVHAQVCCHVCLANLGPSSYDPTVFAQCDKKTPGCCFCDAQLTIAAPAFSSSQQQGTWQKVAWSGVSKVTKVNVPKGSESASHPQLTMMLSPVQQDAAGNYLFCSDTPGETLFRGWGPLANTYPSNCTALSAQLSITITAGTGKCSDASPTSTSPTTKPGGASSQAGSSSGVTKAPTVKCDANRGYVDSDNKCQCLSDYSGPPTCDGMALWKILVSVAGGLAALFSIVVSVRQFILFQRRKREEDELANAPVDQSSKNFDTMYAMPASHEYYDSVNVNATSSRHTDASRDGVRSSEDSRVRPSLPESDARFTGDADGRYKPRESKEYTL</sequence>
<proteinExistence type="predicted"/>